<proteinExistence type="predicted"/>
<sequence length="58" mass="6053">MTSDTSPATSHRTIRVPCARATRSARAHAPALPSTQWSAAAKAARSAAPPARWRATVA</sequence>
<comment type="caution">
    <text evidence="2">The sequence shown here is derived from an EMBL/GenBank/DDBJ whole genome shotgun (WGS) entry which is preliminary data.</text>
</comment>
<evidence type="ECO:0000313" key="3">
    <source>
        <dbReference type="Proteomes" id="UP000014629"/>
    </source>
</evidence>
<keyword evidence="3" id="KW-1185">Reference proteome</keyword>
<organism evidence="2 3">
    <name type="scientific">Streptomyces aurantiacus JA 4570</name>
    <dbReference type="NCBI Taxonomy" id="1286094"/>
    <lineage>
        <taxon>Bacteria</taxon>
        <taxon>Bacillati</taxon>
        <taxon>Actinomycetota</taxon>
        <taxon>Actinomycetes</taxon>
        <taxon>Kitasatosporales</taxon>
        <taxon>Streptomycetaceae</taxon>
        <taxon>Streptomyces</taxon>
        <taxon>Streptomyces aurantiacus group</taxon>
    </lineage>
</organism>
<feature type="region of interest" description="Disordered" evidence="1">
    <location>
        <begin position="24"/>
        <end position="58"/>
    </location>
</feature>
<evidence type="ECO:0000256" key="1">
    <source>
        <dbReference type="SAM" id="MobiDB-lite"/>
    </source>
</evidence>
<dbReference type="Proteomes" id="UP000014629">
    <property type="component" value="Unassembled WGS sequence"/>
</dbReference>
<gene>
    <name evidence="2" type="ORF">STRAU_6564</name>
</gene>
<dbReference type="EMBL" id="AOPZ01000422">
    <property type="protein sequence ID" value="EPH40301.1"/>
    <property type="molecule type" value="Genomic_DNA"/>
</dbReference>
<accession>S3Z9A7</accession>
<reference evidence="2 3" key="1">
    <citation type="submission" date="2013-02" db="EMBL/GenBank/DDBJ databases">
        <title>Draft Genome Sequence of Streptomyces aurantiacus, Which Produces Setomimycin.</title>
        <authorList>
            <person name="Gruening B.A."/>
            <person name="Praeg A."/>
            <person name="Erxleben A."/>
            <person name="Guenther S."/>
            <person name="Mueller M."/>
        </authorList>
    </citation>
    <scope>NUCLEOTIDE SEQUENCE [LARGE SCALE GENOMIC DNA]</scope>
    <source>
        <strain evidence="2 3">JA 4570</strain>
    </source>
</reference>
<dbReference type="AlphaFoldDB" id="S3Z9A7"/>
<protein>
    <submittedName>
        <fullName evidence="2">Uncharacterized protein</fullName>
    </submittedName>
</protein>
<name>S3Z9A7_9ACTN</name>
<feature type="compositionally biased region" description="Low complexity" evidence="1">
    <location>
        <begin position="37"/>
        <end position="58"/>
    </location>
</feature>
<evidence type="ECO:0000313" key="2">
    <source>
        <dbReference type="EMBL" id="EPH40301.1"/>
    </source>
</evidence>